<dbReference type="InterPro" id="IPR012337">
    <property type="entry name" value="RNaseH-like_sf"/>
</dbReference>
<evidence type="ECO:0000256" key="4">
    <source>
        <dbReference type="ARBA" id="ARBA00022833"/>
    </source>
</evidence>
<dbReference type="SUPFAM" id="SSF53098">
    <property type="entry name" value="Ribonuclease H-like"/>
    <property type="match status" value="1"/>
</dbReference>
<evidence type="ECO:0008006" key="8">
    <source>
        <dbReference type="Google" id="ProtNLM"/>
    </source>
</evidence>
<dbReference type="AlphaFoldDB" id="A0A015M382"/>
<evidence type="ECO:0000313" key="7">
    <source>
        <dbReference type="Proteomes" id="UP000022910"/>
    </source>
</evidence>
<accession>A0A015M382</accession>
<reference evidence="6 7" key="1">
    <citation type="submission" date="2014-02" db="EMBL/GenBank/DDBJ databases">
        <title>Single nucleus genome sequencing reveals high similarity among nuclei of an endomycorrhizal fungus.</title>
        <authorList>
            <person name="Lin K."/>
            <person name="Geurts R."/>
            <person name="Zhang Z."/>
            <person name="Limpens E."/>
            <person name="Saunders D.G."/>
            <person name="Mu D."/>
            <person name="Pang E."/>
            <person name="Cao H."/>
            <person name="Cha H."/>
            <person name="Lin T."/>
            <person name="Zhou Q."/>
            <person name="Shang Y."/>
            <person name="Li Y."/>
            <person name="Ivanov S."/>
            <person name="Sharma T."/>
            <person name="Velzen R.V."/>
            <person name="Ruijter N.D."/>
            <person name="Aanen D.K."/>
            <person name="Win J."/>
            <person name="Kamoun S."/>
            <person name="Bisseling T."/>
            <person name="Huang S."/>
        </authorList>
    </citation>
    <scope>NUCLEOTIDE SEQUENCE [LARGE SCALE GENOMIC DNA]</scope>
    <source>
        <strain evidence="7">DAOM197198w</strain>
    </source>
</reference>
<name>A0A015M382_RHIIW</name>
<evidence type="ECO:0000313" key="6">
    <source>
        <dbReference type="EMBL" id="EXX79461.1"/>
    </source>
</evidence>
<comment type="caution">
    <text evidence="6">The sequence shown here is derived from an EMBL/GenBank/DDBJ whole genome shotgun (WGS) entry which is preliminary data.</text>
</comment>
<keyword evidence="5" id="KW-0539">Nucleus</keyword>
<dbReference type="STRING" id="1432141.A0A015M382"/>
<keyword evidence="2" id="KW-0479">Metal-binding</keyword>
<dbReference type="EMBL" id="JEMT01003266">
    <property type="protein sequence ID" value="EXX79461.1"/>
    <property type="molecule type" value="Genomic_DNA"/>
</dbReference>
<keyword evidence="4" id="KW-0862">Zinc</keyword>
<dbReference type="GO" id="GO:0005634">
    <property type="term" value="C:nucleus"/>
    <property type="evidence" value="ECO:0007669"/>
    <property type="project" value="UniProtKB-SubCell"/>
</dbReference>
<dbReference type="Proteomes" id="UP000022910">
    <property type="component" value="Unassembled WGS sequence"/>
</dbReference>
<proteinExistence type="predicted"/>
<dbReference type="InterPro" id="IPR052035">
    <property type="entry name" value="ZnF_BED_domain_contain"/>
</dbReference>
<keyword evidence="3" id="KW-0863">Zinc-finger</keyword>
<evidence type="ECO:0000256" key="3">
    <source>
        <dbReference type="ARBA" id="ARBA00022771"/>
    </source>
</evidence>
<protein>
    <recommendedName>
        <fullName evidence="8">Zinc finger bed domain-containing protein ricesleeper 2-like</fullName>
    </recommendedName>
</protein>
<gene>
    <name evidence="6" type="ORF">RirG_005380</name>
</gene>
<dbReference type="PANTHER" id="PTHR46481">
    <property type="entry name" value="ZINC FINGER BED DOMAIN-CONTAINING PROTEIN 4"/>
    <property type="match status" value="1"/>
</dbReference>
<evidence type="ECO:0000256" key="1">
    <source>
        <dbReference type="ARBA" id="ARBA00004123"/>
    </source>
</evidence>
<dbReference type="GO" id="GO:0008270">
    <property type="term" value="F:zinc ion binding"/>
    <property type="evidence" value="ECO:0007669"/>
    <property type="project" value="UniProtKB-KW"/>
</dbReference>
<evidence type="ECO:0000256" key="5">
    <source>
        <dbReference type="ARBA" id="ARBA00023242"/>
    </source>
</evidence>
<organism evidence="6 7">
    <name type="scientific">Rhizophagus irregularis (strain DAOM 197198w)</name>
    <name type="common">Glomus intraradices</name>
    <dbReference type="NCBI Taxonomy" id="1432141"/>
    <lineage>
        <taxon>Eukaryota</taxon>
        <taxon>Fungi</taxon>
        <taxon>Fungi incertae sedis</taxon>
        <taxon>Mucoromycota</taxon>
        <taxon>Glomeromycotina</taxon>
        <taxon>Glomeromycetes</taxon>
        <taxon>Glomerales</taxon>
        <taxon>Glomeraceae</taxon>
        <taxon>Rhizophagus</taxon>
    </lineage>
</organism>
<dbReference type="OrthoDB" id="2489388at2759"/>
<sequence>MSTAISKILYEFNLADKALALTMDNESAMLVCGRILTEEFEQDLNNLSFSHYRCSAHILNLAVKQEMEIIDQEILAVRKLMSKIKNSVLLCDDLRELCIMEKLKYLQPEIDIETRWNFTYYMLYKLQRMETALQMLAIKHKNVRDLMPDAHKSKSKKSGINQSPIRQFANF</sequence>
<evidence type="ECO:0000256" key="2">
    <source>
        <dbReference type="ARBA" id="ARBA00022723"/>
    </source>
</evidence>
<comment type="subcellular location">
    <subcellularLocation>
        <location evidence="1">Nucleus</location>
    </subcellularLocation>
</comment>
<keyword evidence="7" id="KW-1185">Reference proteome</keyword>
<dbReference type="HOGENOM" id="CLU_133408_0_0_1"/>
<dbReference type="PANTHER" id="PTHR46481:SF10">
    <property type="entry name" value="ZINC FINGER BED DOMAIN-CONTAINING PROTEIN 39"/>
    <property type="match status" value="1"/>
</dbReference>